<reference evidence="5 6" key="1">
    <citation type="submission" date="2017-10" db="EMBL/GenBank/DDBJ databases">
        <title>Sequencing the genomes of 1000 actinobacteria strains.</title>
        <authorList>
            <person name="Klenk H.-P."/>
        </authorList>
    </citation>
    <scope>NUCLEOTIDE SEQUENCE [LARGE SCALE GENOMIC DNA]</scope>
    <source>
        <strain evidence="5 6">DSM 21801</strain>
    </source>
</reference>
<dbReference type="GO" id="GO:0005737">
    <property type="term" value="C:cytoplasm"/>
    <property type="evidence" value="ECO:0007669"/>
    <property type="project" value="TreeGrafter"/>
</dbReference>
<feature type="domain" description="N-acetyltransferase" evidence="4">
    <location>
        <begin position="11"/>
        <end position="179"/>
    </location>
</feature>
<gene>
    <name evidence="5" type="ORF">ATL40_2098</name>
</gene>
<evidence type="ECO:0000259" key="4">
    <source>
        <dbReference type="PROSITE" id="PS51186"/>
    </source>
</evidence>
<dbReference type="InterPro" id="IPR051531">
    <property type="entry name" value="N-acetyltransferase"/>
</dbReference>
<name>A0A2A9D2D5_9MICO</name>
<dbReference type="PANTHER" id="PTHR43792:SF8">
    <property type="entry name" value="[RIBOSOMAL PROTEIN US5]-ALANINE N-ACETYLTRANSFERASE"/>
    <property type="match status" value="1"/>
</dbReference>
<evidence type="ECO:0000256" key="1">
    <source>
        <dbReference type="ARBA" id="ARBA00022679"/>
    </source>
</evidence>
<evidence type="ECO:0000313" key="5">
    <source>
        <dbReference type="EMBL" id="PFG20496.1"/>
    </source>
</evidence>
<dbReference type="GO" id="GO:0008999">
    <property type="term" value="F:protein-N-terminal-alanine acetyltransferase activity"/>
    <property type="evidence" value="ECO:0007669"/>
    <property type="project" value="TreeGrafter"/>
</dbReference>
<evidence type="ECO:0000256" key="3">
    <source>
        <dbReference type="ARBA" id="ARBA00038502"/>
    </source>
</evidence>
<dbReference type="InterPro" id="IPR000182">
    <property type="entry name" value="GNAT_dom"/>
</dbReference>
<keyword evidence="1 5" id="KW-0808">Transferase</keyword>
<proteinExistence type="inferred from homology"/>
<dbReference type="AlphaFoldDB" id="A0A2A9D2D5"/>
<dbReference type="Proteomes" id="UP000224915">
    <property type="component" value="Unassembled WGS sequence"/>
</dbReference>
<dbReference type="InterPro" id="IPR016181">
    <property type="entry name" value="Acyl_CoA_acyltransferase"/>
</dbReference>
<comment type="caution">
    <text evidence="5">The sequence shown here is derived from an EMBL/GenBank/DDBJ whole genome shotgun (WGS) entry which is preliminary data.</text>
</comment>
<sequence length="199" mass="21774">MWPVSLSEGPLVLRALRRRDGAQWATLRRRNAAWLAPWEATVPDPHARPLTFGQYVRELNRQGREGTSLPWAVALGGALAGQVTVSGITHGSLSSASIGYWIDRGLAGRGLTPLAVAMAADHCFGAVGLHRVEINIRPQNAASLRVVEKLGFRDEGVRRAYLHIQGAWADHRTFALTREEVPAGLRERALALPHTLSRT</sequence>
<protein>
    <submittedName>
        <fullName evidence="5">Ribosomal-protein-alanine N-acetyltransferase</fullName>
    </submittedName>
</protein>
<keyword evidence="2" id="KW-0012">Acyltransferase</keyword>
<evidence type="ECO:0000256" key="2">
    <source>
        <dbReference type="ARBA" id="ARBA00023315"/>
    </source>
</evidence>
<keyword evidence="6" id="KW-1185">Reference proteome</keyword>
<dbReference type="RefSeq" id="WP_098469460.1">
    <property type="nucleotide sequence ID" value="NZ_PDJD01000001.1"/>
</dbReference>
<accession>A0A2A9D2D5</accession>
<dbReference type="PANTHER" id="PTHR43792">
    <property type="entry name" value="GNAT FAMILY, PUTATIVE (AFU_ORTHOLOGUE AFUA_3G00765)-RELATED-RELATED"/>
    <property type="match status" value="1"/>
</dbReference>
<organism evidence="5 6">
    <name type="scientific">Serinibacter salmoneus</name>
    <dbReference type="NCBI Taxonomy" id="556530"/>
    <lineage>
        <taxon>Bacteria</taxon>
        <taxon>Bacillati</taxon>
        <taxon>Actinomycetota</taxon>
        <taxon>Actinomycetes</taxon>
        <taxon>Micrococcales</taxon>
        <taxon>Beutenbergiaceae</taxon>
        <taxon>Serinibacter</taxon>
    </lineage>
</organism>
<dbReference type="PROSITE" id="PS51186">
    <property type="entry name" value="GNAT"/>
    <property type="match status" value="1"/>
</dbReference>
<evidence type="ECO:0000313" key="6">
    <source>
        <dbReference type="Proteomes" id="UP000224915"/>
    </source>
</evidence>
<dbReference type="EMBL" id="PDJD01000001">
    <property type="protein sequence ID" value="PFG20496.1"/>
    <property type="molecule type" value="Genomic_DNA"/>
</dbReference>
<dbReference type="SUPFAM" id="SSF55729">
    <property type="entry name" value="Acyl-CoA N-acyltransferases (Nat)"/>
    <property type="match status" value="1"/>
</dbReference>
<dbReference type="Pfam" id="PF13302">
    <property type="entry name" value="Acetyltransf_3"/>
    <property type="match status" value="1"/>
</dbReference>
<comment type="similarity">
    <text evidence="3">Belongs to the acetyltransferase family. RimJ subfamily.</text>
</comment>
<dbReference type="Gene3D" id="3.40.630.30">
    <property type="match status" value="1"/>
</dbReference>
<dbReference type="OrthoDB" id="5242221at2"/>